<evidence type="ECO:0000313" key="6">
    <source>
        <dbReference type="EMBL" id="SCM82752.1"/>
    </source>
</evidence>
<evidence type="ECO:0000256" key="1">
    <source>
        <dbReference type="ARBA" id="ARBA00023015"/>
    </source>
</evidence>
<dbReference type="EMBL" id="FMJE01000005">
    <property type="protein sequence ID" value="SCM82752.1"/>
    <property type="molecule type" value="Genomic_DNA"/>
</dbReference>
<dbReference type="Pfam" id="PF13545">
    <property type="entry name" value="HTH_Crp_2"/>
    <property type="match status" value="1"/>
</dbReference>
<evidence type="ECO:0000256" key="2">
    <source>
        <dbReference type="ARBA" id="ARBA00023125"/>
    </source>
</evidence>
<dbReference type="InterPro" id="IPR018490">
    <property type="entry name" value="cNMP-bd_dom_sf"/>
</dbReference>
<keyword evidence="3" id="KW-0804">Transcription</keyword>
<evidence type="ECO:0000259" key="4">
    <source>
        <dbReference type="PROSITE" id="PS50042"/>
    </source>
</evidence>
<dbReference type="SUPFAM" id="SSF46785">
    <property type="entry name" value="Winged helix' DNA-binding domain"/>
    <property type="match status" value="1"/>
</dbReference>
<evidence type="ECO:0000259" key="5">
    <source>
        <dbReference type="PROSITE" id="PS51063"/>
    </source>
</evidence>
<dbReference type="CDD" id="cd00038">
    <property type="entry name" value="CAP_ED"/>
    <property type="match status" value="1"/>
</dbReference>
<reference evidence="6" key="1">
    <citation type="submission" date="2016-08" db="EMBL/GenBank/DDBJ databases">
        <authorList>
            <person name="Seilhamer J.J."/>
        </authorList>
    </citation>
    <scope>NUCLEOTIDE SEQUENCE</scope>
    <source>
        <strain evidence="6">86</strain>
    </source>
</reference>
<feature type="domain" description="Cyclic nucleotide-binding" evidence="4">
    <location>
        <begin position="32"/>
        <end position="151"/>
    </location>
</feature>
<sequence>MRNVLNSGFAWLTIKILVMMMNISEAVALVEAFQQATPQSVRVLSACGAVRRLVKGEHLFFDKEPVEMVYIVISGLVTLYTVDAQGEKKVIFILDKGKLINEVVLQGIPASINCEAFEEAQILCFDRQDFLRVMEQDFSLTKSVLASLAMKVRRLYRQMKNTPNSVRGDKRIAAKLWKLSRDYGVPGQGGTTINIDVSITYLAEMLGSRRETVSRQLKILVSQGLIRINDGQITIVDRDKLSEYFKLP</sequence>
<dbReference type="SUPFAM" id="SSF51206">
    <property type="entry name" value="cAMP-binding domain-like"/>
    <property type="match status" value="1"/>
</dbReference>
<dbReference type="SMART" id="SM00419">
    <property type="entry name" value="HTH_CRP"/>
    <property type="match status" value="1"/>
</dbReference>
<dbReference type="Gene3D" id="2.60.120.10">
    <property type="entry name" value="Jelly Rolls"/>
    <property type="match status" value="1"/>
</dbReference>
<dbReference type="GO" id="GO:0003700">
    <property type="term" value="F:DNA-binding transcription factor activity"/>
    <property type="evidence" value="ECO:0007669"/>
    <property type="project" value="TreeGrafter"/>
</dbReference>
<dbReference type="GO" id="GO:0003677">
    <property type="term" value="F:DNA binding"/>
    <property type="evidence" value="ECO:0007669"/>
    <property type="project" value="UniProtKB-KW"/>
</dbReference>
<name>A0A212LYY8_9FIRM</name>
<dbReference type="AlphaFoldDB" id="A0A212LYY8"/>
<dbReference type="Pfam" id="PF00027">
    <property type="entry name" value="cNMP_binding"/>
    <property type="match status" value="1"/>
</dbReference>
<dbReference type="InterPro" id="IPR036388">
    <property type="entry name" value="WH-like_DNA-bd_sf"/>
</dbReference>
<dbReference type="InterPro" id="IPR012318">
    <property type="entry name" value="HTH_CRP"/>
</dbReference>
<keyword evidence="2" id="KW-0238">DNA-binding</keyword>
<dbReference type="InterPro" id="IPR000595">
    <property type="entry name" value="cNMP-bd_dom"/>
</dbReference>
<dbReference type="RefSeq" id="WP_288185352.1">
    <property type="nucleotide sequence ID" value="NZ_LT608335.1"/>
</dbReference>
<dbReference type="InterPro" id="IPR014710">
    <property type="entry name" value="RmlC-like_jellyroll"/>
</dbReference>
<dbReference type="GO" id="GO:0005829">
    <property type="term" value="C:cytosol"/>
    <property type="evidence" value="ECO:0007669"/>
    <property type="project" value="TreeGrafter"/>
</dbReference>
<dbReference type="PANTHER" id="PTHR24567:SF74">
    <property type="entry name" value="HTH-TYPE TRANSCRIPTIONAL REGULATOR ARCR"/>
    <property type="match status" value="1"/>
</dbReference>
<dbReference type="PROSITE" id="PS51063">
    <property type="entry name" value="HTH_CRP_2"/>
    <property type="match status" value="1"/>
</dbReference>
<dbReference type="InterPro" id="IPR050397">
    <property type="entry name" value="Env_Response_Regulators"/>
</dbReference>
<dbReference type="Gene3D" id="1.10.10.10">
    <property type="entry name" value="Winged helix-like DNA-binding domain superfamily/Winged helix DNA-binding domain"/>
    <property type="match status" value="1"/>
</dbReference>
<accession>A0A212LYY8</accession>
<dbReference type="PANTHER" id="PTHR24567">
    <property type="entry name" value="CRP FAMILY TRANSCRIPTIONAL REGULATORY PROTEIN"/>
    <property type="match status" value="1"/>
</dbReference>
<dbReference type="PROSITE" id="PS50042">
    <property type="entry name" value="CNMP_BINDING_3"/>
    <property type="match status" value="1"/>
</dbReference>
<feature type="domain" description="HTH crp-type" evidence="5">
    <location>
        <begin position="164"/>
        <end position="239"/>
    </location>
</feature>
<gene>
    <name evidence="6" type="primary">fnr</name>
    <name evidence="6" type="ORF">KL86SPO_50523</name>
</gene>
<dbReference type="SMART" id="SM00100">
    <property type="entry name" value="cNMP"/>
    <property type="match status" value="1"/>
</dbReference>
<dbReference type="InterPro" id="IPR036390">
    <property type="entry name" value="WH_DNA-bd_sf"/>
</dbReference>
<keyword evidence="1" id="KW-0805">Transcription regulation</keyword>
<proteinExistence type="predicted"/>
<protein>
    <submittedName>
        <fullName evidence="6">FNR-like catabolite activator protein</fullName>
    </submittedName>
</protein>
<organism evidence="6">
    <name type="scientific">uncultured Sporomusa sp</name>
    <dbReference type="NCBI Taxonomy" id="307249"/>
    <lineage>
        <taxon>Bacteria</taxon>
        <taxon>Bacillati</taxon>
        <taxon>Bacillota</taxon>
        <taxon>Negativicutes</taxon>
        <taxon>Selenomonadales</taxon>
        <taxon>Sporomusaceae</taxon>
        <taxon>Sporomusa</taxon>
        <taxon>environmental samples</taxon>
    </lineage>
</organism>
<evidence type="ECO:0000256" key="3">
    <source>
        <dbReference type="ARBA" id="ARBA00023163"/>
    </source>
</evidence>